<evidence type="ECO:0000256" key="8">
    <source>
        <dbReference type="ARBA" id="ARBA00022842"/>
    </source>
</evidence>
<keyword evidence="7" id="KW-0227">DNA damage</keyword>
<evidence type="ECO:0000259" key="13">
    <source>
        <dbReference type="PROSITE" id="PS50173"/>
    </source>
</evidence>
<keyword evidence="3" id="KW-0808">Transferase</keyword>
<dbReference type="GO" id="GO:0003684">
    <property type="term" value="F:damaged DNA binding"/>
    <property type="evidence" value="ECO:0007669"/>
    <property type="project" value="InterPro"/>
</dbReference>
<organism evidence="14 15">
    <name type="scientific">Rhodotorula diobovata</name>
    <dbReference type="NCBI Taxonomy" id="5288"/>
    <lineage>
        <taxon>Eukaryota</taxon>
        <taxon>Fungi</taxon>
        <taxon>Dikarya</taxon>
        <taxon>Basidiomycota</taxon>
        <taxon>Pucciniomycotina</taxon>
        <taxon>Microbotryomycetes</taxon>
        <taxon>Sporidiobolales</taxon>
        <taxon>Sporidiobolaceae</taxon>
        <taxon>Rhodotorula</taxon>
    </lineage>
</organism>
<feature type="domain" description="UmuC" evidence="13">
    <location>
        <begin position="113"/>
        <end position="291"/>
    </location>
</feature>
<evidence type="ECO:0000256" key="11">
    <source>
        <dbReference type="ARBA" id="ARBA00049244"/>
    </source>
</evidence>
<dbReference type="SUPFAM" id="SSF100879">
    <property type="entry name" value="Lesion bypass DNA polymerase (Y-family), little finger domain"/>
    <property type="match status" value="1"/>
</dbReference>
<name>A0A5C5G8S5_9BASI</name>
<dbReference type="OrthoDB" id="1747274at2759"/>
<feature type="region of interest" description="Disordered" evidence="12">
    <location>
        <begin position="1"/>
        <end position="38"/>
    </location>
</feature>
<keyword evidence="15" id="KW-1185">Reference proteome</keyword>
<dbReference type="AlphaFoldDB" id="A0A5C5G8S5"/>
<dbReference type="Pfam" id="PF00817">
    <property type="entry name" value="IMS"/>
    <property type="match status" value="1"/>
</dbReference>
<comment type="catalytic activity">
    <reaction evidence="11">
        <text>DNA(n) + a 2'-deoxyribonucleoside 5'-triphosphate = DNA(n+1) + diphosphate</text>
        <dbReference type="Rhea" id="RHEA:22508"/>
        <dbReference type="Rhea" id="RHEA-COMP:17339"/>
        <dbReference type="Rhea" id="RHEA-COMP:17340"/>
        <dbReference type="ChEBI" id="CHEBI:33019"/>
        <dbReference type="ChEBI" id="CHEBI:61560"/>
        <dbReference type="ChEBI" id="CHEBI:173112"/>
        <dbReference type="EC" id="2.7.7.7"/>
    </reaction>
</comment>
<dbReference type="InterPro" id="IPR036775">
    <property type="entry name" value="DNA_pol_Y-fam_lit_finger_sf"/>
</dbReference>
<dbReference type="GO" id="GO:0070987">
    <property type="term" value="P:error-free translesion synthesis"/>
    <property type="evidence" value="ECO:0007669"/>
    <property type="project" value="UniProtKB-ARBA"/>
</dbReference>
<dbReference type="InterPro" id="IPR022880">
    <property type="entry name" value="DNApol_IV"/>
</dbReference>
<evidence type="ECO:0000256" key="3">
    <source>
        <dbReference type="ARBA" id="ARBA00022679"/>
    </source>
</evidence>
<evidence type="ECO:0000256" key="10">
    <source>
        <dbReference type="ARBA" id="ARBA00023204"/>
    </source>
</evidence>
<keyword evidence="8" id="KW-0460">Magnesium</keyword>
<dbReference type="EMBL" id="SOZI01000003">
    <property type="protein sequence ID" value="TNY24301.1"/>
    <property type="molecule type" value="Genomic_DNA"/>
</dbReference>
<dbReference type="InterPro" id="IPR001126">
    <property type="entry name" value="UmuC"/>
</dbReference>
<dbReference type="InterPro" id="IPR043502">
    <property type="entry name" value="DNA/RNA_pol_sf"/>
</dbReference>
<feature type="region of interest" description="Disordered" evidence="12">
    <location>
        <begin position="492"/>
        <end position="527"/>
    </location>
</feature>
<feature type="region of interest" description="Disordered" evidence="12">
    <location>
        <begin position="696"/>
        <end position="740"/>
    </location>
</feature>
<dbReference type="InterPro" id="IPR050116">
    <property type="entry name" value="DNA_polymerase-Y"/>
</dbReference>
<feature type="compositionally biased region" description="Basic residues" evidence="12">
    <location>
        <begin position="729"/>
        <end position="740"/>
    </location>
</feature>
<dbReference type="Gene3D" id="3.40.1170.60">
    <property type="match status" value="1"/>
</dbReference>
<dbReference type="GO" id="GO:0046872">
    <property type="term" value="F:metal ion binding"/>
    <property type="evidence" value="ECO:0007669"/>
    <property type="project" value="UniProtKB-KW"/>
</dbReference>
<protein>
    <recommendedName>
        <fullName evidence="2">DNA polymerase kappa</fullName>
        <ecNumber evidence="1">2.7.7.7</ecNumber>
    </recommendedName>
</protein>
<dbReference type="CDD" id="cd03586">
    <property type="entry name" value="PolY_Pol_IV_kappa"/>
    <property type="match status" value="1"/>
</dbReference>
<feature type="compositionally biased region" description="Low complexity" evidence="12">
    <location>
        <begin position="610"/>
        <end position="634"/>
    </location>
</feature>
<feature type="region of interest" description="Disordered" evidence="12">
    <location>
        <begin position="595"/>
        <end position="674"/>
    </location>
</feature>
<keyword evidence="6" id="KW-0479">Metal-binding</keyword>
<dbReference type="InterPro" id="IPR043128">
    <property type="entry name" value="Rev_trsase/Diguanyl_cyclase"/>
</dbReference>
<dbReference type="PROSITE" id="PS50173">
    <property type="entry name" value="UMUC"/>
    <property type="match status" value="1"/>
</dbReference>
<dbReference type="SUPFAM" id="SSF56672">
    <property type="entry name" value="DNA/RNA polymerases"/>
    <property type="match status" value="1"/>
</dbReference>
<evidence type="ECO:0000256" key="2">
    <source>
        <dbReference type="ARBA" id="ARBA00016178"/>
    </source>
</evidence>
<dbReference type="GO" id="GO:0006281">
    <property type="term" value="P:DNA repair"/>
    <property type="evidence" value="ECO:0007669"/>
    <property type="project" value="UniProtKB-KW"/>
</dbReference>
<dbReference type="GO" id="GO:0042276">
    <property type="term" value="P:error-prone translesion synthesis"/>
    <property type="evidence" value="ECO:0007669"/>
    <property type="project" value="TreeGrafter"/>
</dbReference>
<comment type="caution">
    <text evidence="14">The sequence shown here is derived from an EMBL/GenBank/DDBJ whole genome shotgun (WGS) entry which is preliminary data.</text>
</comment>
<dbReference type="EC" id="2.7.7.7" evidence="1"/>
<dbReference type="STRING" id="5288.A0A5C5G8S5"/>
<evidence type="ECO:0000256" key="12">
    <source>
        <dbReference type="SAM" id="MobiDB-lite"/>
    </source>
</evidence>
<keyword evidence="5" id="KW-0235">DNA replication</keyword>
<proteinExistence type="predicted"/>
<keyword evidence="10" id="KW-0234">DNA repair</keyword>
<keyword evidence="9" id="KW-0239">DNA-directed DNA polymerase</keyword>
<keyword evidence="4" id="KW-0548">Nucleotidyltransferase</keyword>
<sequence length="740" mass="80289">MASPAPRLPVAGPSSEPKASMLKRMGGPSDLKAGVGRGGIRTAEEIQHIVHEVSKRSKYFKDQERRDRELQVKVDKLKGRLAQEELTARGDEEDKADAILKELEETRDLSRVIALIDADAFYAACHVRVNPELEGKAFGVGGGMLTTASYGARKYGCRSAMPFFIAQKLCPHLVSLKLEPDLYVKASREIFAVLSKYGTIAPASLDEAYVDLTQYCADQDVTPTEAITRLRAEVQATTGLTVSAGVSPNKTLSKIAADVNKPNGQFVIDPTREACMEFIQGVRLRKCFGIGRVCETLLNGIGLETVGDIFRDRAKLYLVRHHLGQSAHFRFLLGLYLGLGRNRVKRAKRGDRKTYGVEKTFTPTSDPGKLDDVIRRVAKSLAKDLKRADFSGRTVTLRIKHADFVSVTRAHTPGKNIYLRDYKDLVRIGLMLLHKEIDERPKLIARGEEVKGGRNPVLKARLLGLRVGNLRDERALAKANKLDGWVRVSSRSTPEIELSDSDTDVQRDSDLDDDEDEDDDEADPGKRALNAVMRDAAIDPFADAGDGEGGVKKEDAACDPAAFGGASGSGSGSWMCVDDYDNDAEDEDAEVVRGRFGVHRGATVPKPSQRRAQQPSSSTIVQGSSLAAASRAGSPPKRKSPAAEDASANEKGKKRRIRKEEEEAAKPASGNEWTCPVCDKVFAGSEAAMSGHVAKHFADDEPPARPKVKVKKECGSLGGGGMGGSKVSSKTKVKGKGRKG</sequence>
<evidence type="ECO:0000256" key="7">
    <source>
        <dbReference type="ARBA" id="ARBA00022763"/>
    </source>
</evidence>
<dbReference type="Gene3D" id="3.30.70.270">
    <property type="match status" value="1"/>
</dbReference>
<evidence type="ECO:0000313" key="14">
    <source>
        <dbReference type="EMBL" id="TNY24301.1"/>
    </source>
</evidence>
<evidence type="ECO:0000256" key="9">
    <source>
        <dbReference type="ARBA" id="ARBA00022932"/>
    </source>
</evidence>
<evidence type="ECO:0000256" key="1">
    <source>
        <dbReference type="ARBA" id="ARBA00012417"/>
    </source>
</evidence>
<gene>
    <name evidence="14" type="ORF">DMC30DRAFT_358589</name>
</gene>
<dbReference type="Gene3D" id="1.10.150.810">
    <property type="match status" value="1"/>
</dbReference>
<evidence type="ECO:0000313" key="15">
    <source>
        <dbReference type="Proteomes" id="UP000311382"/>
    </source>
</evidence>
<evidence type="ECO:0000256" key="4">
    <source>
        <dbReference type="ARBA" id="ARBA00022695"/>
    </source>
</evidence>
<dbReference type="Pfam" id="PF11799">
    <property type="entry name" value="IMS_C"/>
    <property type="match status" value="1"/>
</dbReference>
<dbReference type="FunFam" id="3.30.1490.100:FF:000004">
    <property type="entry name" value="DNA polymerase IV"/>
    <property type="match status" value="1"/>
</dbReference>
<dbReference type="Gene3D" id="1.10.150.20">
    <property type="entry name" value="5' to 3' exonuclease, C-terminal subdomain"/>
    <property type="match status" value="1"/>
</dbReference>
<dbReference type="GO" id="GO:0006260">
    <property type="term" value="P:DNA replication"/>
    <property type="evidence" value="ECO:0007669"/>
    <property type="project" value="UniProtKB-KW"/>
</dbReference>
<dbReference type="GO" id="GO:0003887">
    <property type="term" value="F:DNA-directed DNA polymerase activity"/>
    <property type="evidence" value="ECO:0007669"/>
    <property type="project" value="UniProtKB-KW"/>
</dbReference>
<feature type="compositionally biased region" description="Acidic residues" evidence="12">
    <location>
        <begin position="510"/>
        <end position="522"/>
    </location>
</feature>
<evidence type="ECO:0000256" key="6">
    <source>
        <dbReference type="ARBA" id="ARBA00022723"/>
    </source>
</evidence>
<dbReference type="PANTHER" id="PTHR11076">
    <property type="entry name" value="DNA REPAIR POLYMERASE UMUC / TRANSFERASE FAMILY MEMBER"/>
    <property type="match status" value="1"/>
</dbReference>
<evidence type="ECO:0000256" key="5">
    <source>
        <dbReference type="ARBA" id="ARBA00022705"/>
    </source>
</evidence>
<dbReference type="Gene3D" id="3.30.1490.100">
    <property type="entry name" value="DNA polymerase, Y-family, little finger domain"/>
    <property type="match status" value="1"/>
</dbReference>
<accession>A0A5C5G8S5</accession>
<reference evidence="14 15" key="1">
    <citation type="submission" date="2019-03" db="EMBL/GenBank/DDBJ databases">
        <title>Rhodosporidium diobovatum UCD-FST 08-225 genome sequencing, assembly, and annotation.</title>
        <authorList>
            <person name="Fakankun I.U."/>
            <person name="Fristensky B."/>
            <person name="Levin D.B."/>
        </authorList>
    </citation>
    <scope>NUCLEOTIDE SEQUENCE [LARGE SCALE GENOMIC DNA]</scope>
    <source>
        <strain evidence="14 15">UCD-FST 08-225</strain>
    </source>
</reference>
<dbReference type="PANTHER" id="PTHR11076:SF33">
    <property type="entry name" value="DNA POLYMERASE KAPPA"/>
    <property type="match status" value="1"/>
</dbReference>
<dbReference type="Proteomes" id="UP000311382">
    <property type="component" value="Unassembled WGS sequence"/>
</dbReference>
<dbReference type="InterPro" id="IPR017961">
    <property type="entry name" value="DNA_pol_Y-fam_little_finger"/>
</dbReference>
<dbReference type="GO" id="GO:0005634">
    <property type="term" value="C:nucleus"/>
    <property type="evidence" value="ECO:0007669"/>
    <property type="project" value="TreeGrafter"/>
</dbReference>